<proteinExistence type="predicted"/>
<comment type="caution">
    <text evidence="1">The sequence shown here is derived from an EMBL/GenBank/DDBJ whole genome shotgun (WGS) entry which is preliminary data.</text>
</comment>
<accession>A0A8T2SSI2</accession>
<reference evidence="1" key="1">
    <citation type="submission" date="2021-08" db="EMBL/GenBank/DDBJ databases">
        <title>WGS assembly of Ceratopteris richardii.</title>
        <authorList>
            <person name="Marchant D.B."/>
            <person name="Chen G."/>
            <person name="Jenkins J."/>
            <person name="Shu S."/>
            <person name="Leebens-Mack J."/>
            <person name="Grimwood J."/>
            <person name="Schmutz J."/>
            <person name="Soltis P."/>
            <person name="Soltis D."/>
            <person name="Chen Z.-H."/>
        </authorList>
    </citation>
    <scope>NUCLEOTIDE SEQUENCE</scope>
    <source>
        <strain evidence="1">Whitten #5841</strain>
        <tissue evidence="1">Leaf</tissue>
    </source>
</reference>
<evidence type="ECO:0000313" key="2">
    <source>
        <dbReference type="Proteomes" id="UP000825935"/>
    </source>
</evidence>
<evidence type="ECO:0000313" key="1">
    <source>
        <dbReference type="EMBL" id="KAH7366356.1"/>
    </source>
</evidence>
<dbReference type="AlphaFoldDB" id="A0A8T2SSI2"/>
<dbReference type="Proteomes" id="UP000825935">
    <property type="component" value="Chromosome 18"/>
</dbReference>
<dbReference type="EMBL" id="CM035423">
    <property type="protein sequence ID" value="KAH7366356.1"/>
    <property type="molecule type" value="Genomic_DNA"/>
</dbReference>
<gene>
    <name evidence="1" type="ORF">KP509_18G075000</name>
</gene>
<keyword evidence="2" id="KW-1185">Reference proteome</keyword>
<organism evidence="1 2">
    <name type="scientific">Ceratopteris richardii</name>
    <name type="common">Triangle waterfern</name>
    <dbReference type="NCBI Taxonomy" id="49495"/>
    <lineage>
        <taxon>Eukaryota</taxon>
        <taxon>Viridiplantae</taxon>
        <taxon>Streptophyta</taxon>
        <taxon>Embryophyta</taxon>
        <taxon>Tracheophyta</taxon>
        <taxon>Polypodiopsida</taxon>
        <taxon>Polypodiidae</taxon>
        <taxon>Polypodiales</taxon>
        <taxon>Pteridineae</taxon>
        <taxon>Pteridaceae</taxon>
        <taxon>Parkerioideae</taxon>
        <taxon>Ceratopteris</taxon>
    </lineage>
</organism>
<sequence length="117" mass="13583">MKFHCTLHFGALIAEYLSRESVLRHYIQKLQVTYGELYTTHCLRKEARDYVAVCASRHLNLHISFCLLRRRLHTCRRASTCSTQLWLNNGARRESKACGVRLLPLNATEMGKMSDLE</sequence>
<name>A0A8T2SSI2_CERRI</name>
<protein>
    <submittedName>
        <fullName evidence="1">Uncharacterized protein</fullName>
    </submittedName>
</protein>